<feature type="DNA-binding region" description="H-T-H motif" evidence="2">
    <location>
        <begin position="37"/>
        <end position="56"/>
    </location>
</feature>
<evidence type="ECO:0000313" key="4">
    <source>
        <dbReference type="EMBL" id="MBM6912857.1"/>
    </source>
</evidence>
<organism evidence="4 5">
    <name type="scientific">Veillonella magna</name>
    <dbReference type="NCBI Taxonomy" id="464322"/>
    <lineage>
        <taxon>Bacteria</taxon>
        <taxon>Bacillati</taxon>
        <taxon>Bacillota</taxon>
        <taxon>Negativicutes</taxon>
        <taxon>Veillonellales</taxon>
        <taxon>Veillonellaceae</taxon>
        <taxon>Veillonella</taxon>
    </lineage>
</organism>
<protein>
    <recommendedName>
        <fullName evidence="3">HTH tetR-type domain-containing protein</fullName>
    </recommendedName>
</protein>
<accession>A0ABS2GH46</accession>
<sequence length="238" mass="27317">MDTEKEDRRLLQSALTRETIKDTFLKLLSTMSFSKIRVTNICSEAHITRTTFYYHYCDIFKLVDDILQDIINILSSNTIPLTESLQNLESIIEKNDVNLLKDHIEVLPPCHRLIHIDKYHSLLKEPLLSPYIIEAIYKSQRDAITEVIVNSSDLDEEKAHILFWYIVNGSFAVNQKLCWADGDDYYKIQMVLLRFILGGYKALFSHNSSSNNVSIGKLLHTSSLTAFDAAKDDSSPKK</sequence>
<gene>
    <name evidence="4" type="ORF">H6A01_05915</name>
</gene>
<dbReference type="Proteomes" id="UP000707138">
    <property type="component" value="Unassembled WGS sequence"/>
</dbReference>
<dbReference type="Gene3D" id="1.10.357.10">
    <property type="entry name" value="Tetracycline Repressor, domain 2"/>
    <property type="match status" value="1"/>
</dbReference>
<keyword evidence="5" id="KW-1185">Reference proteome</keyword>
<comment type="caution">
    <text evidence="4">The sequence shown here is derived from an EMBL/GenBank/DDBJ whole genome shotgun (WGS) entry which is preliminary data.</text>
</comment>
<dbReference type="InterPro" id="IPR050624">
    <property type="entry name" value="HTH-type_Tx_Regulator"/>
</dbReference>
<proteinExistence type="predicted"/>
<name>A0ABS2GH46_9FIRM</name>
<keyword evidence="1 2" id="KW-0238">DNA-binding</keyword>
<dbReference type="InterPro" id="IPR001647">
    <property type="entry name" value="HTH_TetR"/>
</dbReference>
<dbReference type="EMBL" id="JACJLA010000009">
    <property type="protein sequence ID" value="MBM6912857.1"/>
    <property type="molecule type" value="Genomic_DNA"/>
</dbReference>
<dbReference type="PANTHER" id="PTHR43479:SF7">
    <property type="entry name" value="TETR-FAMILY TRANSCRIPTIONAL REGULATOR"/>
    <property type="match status" value="1"/>
</dbReference>
<dbReference type="InterPro" id="IPR009057">
    <property type="entry name" value="Homeodomain-like_sf"/>
</dbReference>
<evidence type="ECO:0000259" key="3">
    <source>
        <dbReference type="PROSITE" id="PS50977"/>
    </source>
</evidence>
<dbReference type="PANTHER" id="PTHR43479">
    <property type="entry name" value="ACREF/ENVCD OPERON REPRESSOR-RELATED"/>
    <property type="match status" value="1"/>
</dbReference>
<dbReference type="RefSeq" id="WP_205087890.1">
    <property type="nucleotide sequence ID" value="NZ_JACJLA010000009.1"/>
</dbReference>
<evidence type="ECO:0000313" key="5">
    <source>
        <dbReference type="Proteomes" id="UP000707138"/>
    </source>
</evidence>
<evidence type="ECO:0000256" key="2">
    <source>
        <dbReference type="PROSITE-ProRule" id="PRU00335"/>
    </source>
</evidence>
<feature type="domain" description="HTH tetR-type" evidence="3">
    <location>
        <begin position="14"/>
        <end position="74"/>
    </location>
</feature>
<reference evidence="4 5" key="1">
    <citation type="journal article" date="2021" name="Sci. Rep.">
        <title>The distribution of antibiotic resistance genes in chicken gut microbiota commensals.</title>
        <authorList>
            <person name="Juricova H."/>
            <person name="Matiasovicova J."/>
            <person name="Kubasova T."/>
            <person name="Cejkova D."/>
            <person name="Rychlik I."/>
        </authorList>
    </citation>
    <scope>NUCLEOTIDE SEQUENCE [LARGE SCALE GENOMIC DNA]</scope>
    <source>
        <strain evidence="4 5">An537</strain>
    </source>
</reference>
<dbReference type="PROSITE" id="PS50977">
    <property type="entry name" value="HTH_TETR_2"/>
    <property type="match status" value="1"/>
</dbReference>
<evidence type="ECO:0000256" key="1">
    <source>
        <dbReference type="ARBA" id="ARBA00023125"/>
    </source>
</evidence>
<dbReference type="SUPFAM" id="SSF46689">
    <property type="entry name" value="Homeodomain-like"/>
    <property type="match status" value="1"/>
</dbReference>